<dbReference type="Proteomes" id="UP000485058">
    <property type="component" value="Unassembled WGS sequence"/>
</dbReference>
<evidence type="ECO:0000313" key="2">
    <source>
        <dbReference type="EMBL" id="GFH31670.1"/>
    </source>
</evidence>
<evidence type="ECO:0000256" key="1">
    <source>
        <dbReference type="SAM" id="MobiDB-lite"/>
    </source>
</evidence>
<feature type="region of interest" description="Disordered" evidence="1">
    <location>
        <begin position="1"/>
        <end position="21"/>
    </location>
</feature>
<accession>A0A6A0AFJ6</accession>
<sequence length="57" mass="6236">MHFHNISQARGTQAKRAVTPKVGEEPLNKSEFQAVRQADLKQHLQPAGPWTADAGVS</sequence>
<reference evidence="2 3" key="1">
    <citation type="submission" date="2020-02" db="EMBL/GenBank/DDBJ databases">
        <title>Draft genome sequence of Haematococcus lacustris strain NIES-144.</title>
        <authorList>
            <person name="Morimoto D."/>
            <person name="Nakagawa S."/>
            <person name="Yoshida T."/>
            <person name="Sawayama S."/>
        </authorList>
    </citation>
    <scope>NUCLEOTIDE SEQUENCE [LARGE SCALE GENOMIC DNA]</scope>
    <source>
        <strain evidence="2 3">NIES-144</strain>
    </source>
</reference>
<feature type="compositionally biased region" description="Polar residues" evidence="1">
    <location>
        <begin position="1"/>
        <end position="11"/>
    </location>
</feature>
<dbReference type="AlphaFoldDB" id="A0A6A0AFJ6"/>
<feature type="non-terminal residue" evidence="2">
    <location>
        <position position="1"/>
    </location>
</feature>
<name>A0A6A0AFJ6_HAELA</name>
<dbReference type="EMBL" id="BLLF01005817">
    <property type="protein sequence ID" value="GFH31670.1"/>
    <property type="molecule type" value="Genomic_DNA"/>
</dbReference>
<gene>
    <name evidence="2" type="ORF">HaLaN_30754</name>
</gene>
<organism evidence="2 3">
    <name type="scientific">Haematococcus lacustris</name>
    <name type="common">Green alga</name>
    <name type="synonym">Haematococcus pluvialis</name>
    <dbReference type="NCBI Taxonomy" id="44745"/>
    <lineage>
        <taxon>Eukaryota</taxon>
        <taxon>Viridiplantae</taxon>
        <taxon>Chlorophyta</taxon>
        <taxon>core chlorophytes</taxon>
        <taxon>Chlorophyceae</taxon>
        <taxon>CS clade</taxon>
        <taxon>Chlamydomonadales</taxon>
        <taxon>Haematococcaceae</taxon>
        <taxon>Haematococcus</taxon>
    </lineage>
</organism>
<protein>
    <submittedName>
        <fullName evidence="2">Uncharacterized protein</fullName>
    </submittedName>
</protein>
<evidence type="ECO:0000313" key="3">
    <source>
        <dbReference type="Proteomes" id="UP000485058"/>
    </source>
</evidence>
<comment type="caution">
    <text evidence="2">The sequence shown here is derived from an EMBL/GenBank/DDBJ whole genome shotgun (WGS) entry which is preliminary data.</text>
</comment>
<keyword evidence="3" id="KW-1185">Reference proteome</keyword>
<proteinExistence type="predicted"/>